<accession>A0ABW8SRR1</accession>
<sequence length="168" mass="19778">MTSYMVLHITDNYKAYKISKRIYEMNKSTLKLANQNLLQVMLIYDTYNRKPSKLIKVEFDRITVDSNSFIIYSESSFEFENNTVNYIFSDANELALLNKLPLPRAPVIPNQHEKVSLYEFIDKKYPFFHNPCVYLTEQYINIKNNIYSKNKKLVLATYANTAKSDTQN</sequence>
<name>A0ABW8SRR1_9CLOT</name>
<comment type="caution">
    <text evidence="1">The sequence shown here is derived from an EMBL/GenBank/DDBJ whole genome shotgun (WGS) entry which is preliminary data.</text>
</comment>
<evidence type="ECO:0000313" key="1">
    <source>
        <dbReference type="EMBL" id="MFL0198508.1"/>
    </source>
</evidence>
<dbReference type="RefSeq" id="WP_406794619.1">
    <property type="nucleotide sequence ID" value="NZ_JBJHZX010000064.1"/>
</dbReference>
<organism evidence="1 2">
    <name type="scientific">Candidatus Clostridium eludens</name>
    <dbReference type="NCBI Taxonomy" id="3381663"/>
    <lineage>
        <taxon>Bacteria</taxon>
        <taxon>Bacillati</taxon>
        <taxon>Bacillota</taxon>
        <taxon>Clostridia</taxon>
        <taxon>Eubacteriales</taxon>
        <taxon>Clostridiaceae</taxon>
        <taxon>Clostridium</taxon>
    </lineage>
</organism>
<reference evidence="1 2" key="1">
    <citation type="submission" date="2024-11" db="EMBL/GenBank/DDBJ databases">
        <authorList>
            <person name="Heng Y.C."/>
            <person name="Lim A.C.H."/>
            <person name="Lee J.K.Y."/>
            <person name="Kittelmann S."/>
        </authorList>
    </citation>
    <scope>NUCLEOTIDE SEQUENCE [LARGE SCALE GENOMIC DNA]</scope>
    <source>
        <strain evidence="1 2">WILCCON 0269</strain>
    </source>
</reference>
<gene>
    <name evidence="1" type="ORF">ACJDU8_23550</name>
</gene>
<keyword evidence="2" id="KW-1185">Reference proteome</keyword>
<dbReference type="EMBL" id="JBJHZX010000064">
    <property type="protein sequence ID" value="MFL0198508.1"/>
    <property type="molecule type" value="Genomic_DNA"/>
</dbReference>
<proteinExistence type="predicted"/>
<protein>
    <submittedName>
        <fullName evidence="1">Uncharacterized protein</fullName>
    </submittedName>
</protein>
<evidence type="ECO:0000313" key="2">
    <source>
        <dbReference type="Proteomes" id="UP001623660"/>
    </source>
</evidence>
<dbReference type="Proteomes" id="UP001623660">
    <property type="component" value="Unassembled WGS sequence"/>
</dbReference>